<dbReference type="EMBL" id="AFYH01055104">
    <property type="status" value="NOT_ANNOTATED_CDS"/>
    <property type="molecule type" value="Genomic_DNA"/>
</dbReference>
<dbReference type="Gene3D" id="3.10.20.90">
    <property type="entry name" value="Phosphatidylinositol 3-kinase Catalytic Subunit, Chain A, domain 1"/>
    <property type="match status" value="1"/>
</dbReference>
<feature type="compositionally biased region" description="Polar residues" evidence="1">
    <location>
        <begin position="75"/>
        <end position="89"/>
    </location>
</feature>
<dbReference type="EMBL" id="AFYH01055103">
    <property type="status" value="NOT_ANNOTATED_CDS"/>
    <property type="molecule type" value="Genomic_DNA"/>
</dbReference>
<dbReference type="HOGENOM" id="CLU_087794_0_0_1"/>
<dbReference type="Proteomes" id="UP000008672">
    <property type="component" value="Unassembled WGS sequence"/>
</dbReference>
<dbReference type="GeneTree" id="ENSGT00510000046843"/>
<protein>
    <submittedName>
        <fullName evidence="2">Uncharacterized protein</fullName>
    </submittedName>
</protein>
<dbReference type="InterPro" id="IPR029071">
    <property type="entry name" value="Ubiquitin-like_domsf"/>
</dbReference>
<proteinExistence type="predicted"/>
<dbReference type="STRING" id="7897.ENSLACP00000018805"/>
<dbReference type="Ensembl" id="ENSLACT00000018938.1">
    <property type="protein sequence ID" value="ENSLACP00000018805.1"/>
    <property type="gene ID" value="ENSLACG00000016552.1"/>
</dbReference>
<evidence type="ECO:0000256" key="1">
    <source>
        <dbReference type="SAM" id="MobiDB-lite"/>
    </source>
</evidence>
<dbReference type="GO" id="GO:0043542">
    <property type="term" value="P:endothelial cell migration"/>
    <property type="evidence" value="ECO:0007669"/>
    <property type="project" value="TreeGrafter"/>
</dbReference>
<reference evidence="3" key="1">
    <citation type="submission" date="2011-08" db="EMBL/GenBank/DDBJ databases">
        <title>The draft genome of Latimeria chalumnae.</title>
        <authorList>
            <person name="Di Palma F."/>
            <person name="Alfoldi J."/>
            <person name="Johnson J."/>
            <person name="Berlin A."/>
            <person name="Gnerre S."/>
            <person name="Jaffe D."/>
            <person name="MacCallum I."/>
            <person name="Young S."/>
            <person name="Walker B.J."/>
            <person name="Lander E."/>
            <person name="Lindblad-Toh K."/>
        </authorList>
    </citation>
    <scope>NUCLEOTIDE SEQUENCE [LARGE SCALE GENOMIC DNA]</scope>
    <source>
        <strain evidence="3">Wild caught</strain>
    </source>
</reference>
<dbReference type="PANTHER" id="PTHR13217">
    <property type="entry name" value="PLECKSTRIN HOMOLOGY DOMAIN-CONTAINING FAMILY G MEMBER 7"/>
    <property type="match status" value="1"/>
</dbReference>
<dbReference type="AlphaFoldDB" id="H3BA84"/>
<dbReference type="CDD" id="cd17068">
    <property type="entry name" value="RBD_PLEKHG5"/>
    <property type="match status" value="1"/>
</dbReference>
<sequence>VCHHADCQQLNSQAPLNLCEDCDYKFHDVMHFDRHIRFDLPPQGKNYPDPPSPPPPTHTHTHKPPPPPCSVLARNVSTRSCPPRTSTASDLEEEEEGLMETKGEKKSSALKINKKTRRRHTDFCMAEKGKKKDWNYMLICLQDPSKECFTLKFDLSIDIETEIVPAMKKKTLREVLLPVFERKGIELPKVDVYLDQSNTPLSLNFEAYRFGGHYLKVKAKPGDELKVEQAVKDSRSLSLPIMRSSGATATYICAPSSERLEQSSTRQDSLDSILVSQ</sequence>
<organism evidence="2 3">
    <name type="scientific">Latimeria chalumnae</name>
    <name type="common">Coelacanth</name>
    <dbReference type="NCBI Taxonomy" id="7897"/>
    <lineage>
        <taxon>Eukaryota</taxon>
        <taxon>Metazoa</taxon>
        <taxon>Chordata</taxon>
        <taxon>Craniata</taxon>
        <taxon>Vertebrata</taxon>
        <taxon>Euteleostomi</taxon>
        <taxon>Coelacanthiformes</taxon>
        <taxon>Coelacanthidae</taxon>
        <taxon>Latimeria</taxon>
    </lineage>
</organism>
<dbReference type="PANTHER" id="PTHR13217:SF11">
    <property type="entry name" value="PLECKSTRIN HOMOLOGY DOMAIN-CONTAINING FAMILY G MEMBER 5"/>
    <property type="match status" value="1"/>
</dbReference>
<dbReference type="GO" id="GO:0005886">
    <property type="term" value="C:plasma membrane"/>
    <property type="evidence" value="ECO:0007669"/>
    <property type="project" value="TreeGrafter"/>
</dbReference>
<reference evidence="2" key="3">
    <citation type="submission" date="2025-09" db="UniProtKB">
        <authorList>
            <consortium name="Ensembl"/>
        </authorList>
    </citation>
    <scope>IDENTIFICATION</scope>
</reference>
<reference evidence="2" key="2">
    <citation type="submission" date="2025-08" db="UniProtKB">
        <authorList>
            <consortium name="Ensembl"/>
        </authorList>
    </citation>
    <scope>IDENTIFICATION</scope>
</reference>
<evidence type="ECO:0000313" key="3">
    <source>
        <dbReference type="Proteomes" id="UP000008672"/>
    </source>
</evidence>
<evidence type="ECO:0000313" key="2">
    <source>
        <dbReference type="Ensembl" id="ENSLACP00000018805.1"/>
    </source>
</evidence>
<name>H3BA84_LATCH</name>
<keyword evidence="3" id="KW-1185">Reference proteome</keyword>
<accession>H3BA84</accession>
<feature type="region of interest" description="Disordered" evidence="1">
    <location>
        <begin position="258"/>
        <end position="277"/>
    </location>
</feature>
<dbReference type="InterPro" id="IPR040181">
    <property type="entry name" value="PKHG5/7"/>
</dbReference>
<dbReference type="OMA" id="ATYICAP"/>
<dbReference type="GO" id="GO:0030424">
    <property type="term" value="C:axon"/>
    <property type="evidence" value="ECO:0007669"/>
    <property type="project" value="TreeGrafter"/>
</dbReference>
<feature type="region of interest" description="Disordered" evidence="1">
    <location>
        <begin position="40"/>
        <end position="110"/>
    </location>
</feature>
<feature type="compositionally biased region" description="Pro residues" evidence="1">
    <location>
        <begin position="48"/>
        <end position="57"/>
    </location>
</feature>
<dbReference type="eggNOG" id="KOG3521">
    <property type="taxonomic scope" value="Eukaryota"/>
</dbReference>
<dbReference type="Bgee" id="ENSLACG00000016552">
    <property type="expression patterns" value="Expressed in pectoral fin"/>
</dbReference>
<dbReference type="InParanoid" id="H3BA84"/>
<dbReference type="GO" id="GO:0007266">
    <property type="term" value="P:Rho protein signal transduction"/>
    <property type="evidence" value="ECO:0007669"/>
    <property type="project" value="TreeGrafter"/>
</dbReference>
<dbReference type="SUPFAM" id="SSF54236">
    <property type="entry name" value="Ubiquitin-like"/>
    <property type="match status" value="1"/>
</dbReference>
<dbReference type="GO" id="GO:0030139">
    <property type="term" value="C:endocytic vesicle"/>
    <property type="evidence" value="ECO:0007669"/>
    <property type="project" value="TreeGrafter"/>
</dbReference>